<organism evidence="4 5">
    <name type="scientific">Solirubrobacter pauli</name>
    <dbReference type="NCBI Taxonomy" id="166793"/>
    <lineage>
        <taxon>Bacteria</taxon>
        <taxon>Bacillati</taxon>
        <taxon>Actinomycetota</taxon>
        <taxon>Thermoleophilia</taxon>
        <taxon>Solirubrobacterales</taxon>
        <taxon>Solirubrobacteraceae</taxon>
        <taxon>Solirubrobacter</taxon>
    </lineage>
</organism>
<evidence type="ECO:0000313" key="4">
    <source>
        <dbReference type="EMBL" id="RKQ92602.1"/>
    </source>
</evidence>
<dbReference type="SUPFAM" id="SSF55729">
    <property type="entry name" value="Acyl-CoA N-acyltransferases (Nat)"/>
    <property type="match status" value="1"/>
</dbReference>
<dbReference type="InterPro" id="IPR013653">
    <property type="entry name" value="GCN5-like_dom"/>
</dbReference>
<dbReference type="PROSITE" id="PS51186">
    <property type="entry name" value="GNAT"/>
    <property type="match status" value="1"/>
</dbReference>
<evidence type="ECO:0000256" key="1">
    <source>
        <dbReference type="ARBA" id="ARBA00022679"/>
    </source>
</evidence>
<dbReference type="GO" id="GO:0016747">
    <property type="term" value="F:acyltransferase activity, transferring groups other than amino-acyl groups"/>
    <property type="evidence" value="ECO:0007669"/>
    <property type="project" value="InterPro"/>
</dbReference>
<proteinExistence type="predicted"/>
<dbReference type="Pfam" id="PF08445">
    <property type="entry name" value="FR47"/>
    <property type="match status" value="1"/>
</dbReference>
<evidence type="ECO:0000256" key="2">
    <source>
        <dbReference type="ARBA" id="ARBA00023315"/>
    </source>
</evidence>
<reference evidence="4 5" key="1">
    <citation type="submission" date="2018-10" db="EMBL/GenBank/DDBJ databases">
        <title>Genomic Encyclopedia of Archaeal and Bacterial Type Strains, Phase II (KMG-II): from individual species to whole genera.</title>
        <authorList>
            <person name="Goeker M."/>
        </authorList>
    </citation>
    <scope>NUCLEOTIDE SEQUENCE [LARGE SCALE GENOMIC DNA]</scope>
    <source>
        <strain evidence="4 5">DSM 14954</strain>
    </source>
</reference>
<dbReference type="CDD" id="cd04301">
    <property type="entry name" value="NAT_SF"/>
    <property type="match status" value="1"/>
</dbReference>
<evidence type="ECO:0000259" key="3">
    <source>
        <dbReference type="PROSITE" id="PS51186"/>
    </source>
</evidence>
<keyword evidence="1" id="KW-0808">Transferase</keyword>
<dbReference type="InterPro" id="IPR000182">
    <property type="entry name" value="GNAT_dom"/>
</dbReference>
<dbReference type="InterPro" id="IPR050680">
    <property type="entry name" value="YpeA/RimI_acetyltransf"/>
</dbReference>
<sequence length="218" mass="22804">MLDNPVYHALTGPQAALALQAGRAVRYPAAVAPFGALPPGPDEADWTALARLADPPVALIDPGAIPSGWSVARTLDVTQMVLEQPLGPAEPVDELRPADVDAMLALVAATRPGPFSRDTIRLGRYVGVHDGGELVAMAGERMRVPGWTEVSAVCTAPSHRGRGLAGRLITAVAAGVQARGERVFLHVMSTNAGAIGLYESMGFTRSRTTSVVAVERRA</sequence>
<evidence type="ECO:0000313" key="5">
    <source>
        <dbReference type="Proteomes" id="UP000278962"/>
    </source>
</evidence>
<gene>
    <name evidence="4" type="ORF">C8N24_2454</name>
</gene>
<dbReference type="PANTHER" id="PTHR43420">
    <property type="entry name" value="ACETYLTRANSFERASE"/>
    <property type="match status" value="1"/>
</dbReference>
<dbReference type="Gene3D" id="3.40.630.30">
    <property type="match status" value="1"/>
</dbReference>
<dbReference type="AlphaFoldDB" id="A0A660LC57"/>
<keyword evidence="2" id="KW-0012">Acyltransferase</keyword>
<comment type="caution">
    <text evidence="4">The sequence shown here is derived from an EMBL/GenBank/DDBJ whole genome shotgun (WGS) entry which is preliminary data.</text>
</comment>
<accession>A0A660LC57</accession>
<dbReference type="InterPro" id="IPR016181">
    <property type="entry name" value="Acyl_CoA_acyltransferase"/>
</dbReference>
<dbReference type="RefSeq" id="WP_121250287.1">
    <property type="nucleotide sequence ID" value="NZ_RBIL01000001.1"/>
</dbReference>
<protein>
    <submittedName>
        <fullName evidence="4">FR47-like protein</fullName>
    </submittedName>
</protein>
<keyword evidence="5" id="KW-1185">Reference proteome</keyword>
<dbReference type="EMBL" id="RBIL01000001">
    <property type="protein sequence ID" value="RKQ92602.1"/>
    <property type="molecule type" value="Genomic_DNA"/>
</dbReference>
<dbReference type="OrthoDB" id="9797456at2"/>
<dbReference type="PANTHER" id="PTHR43420:SF3">
    <property type="entry name" value="N-ACETYLTRANSFERASE DOMAIN-CONTAINING PROTEIN"/>
    <property type="match status" value="1"/>
</dbReference>
<name>A0A660LC57_9ACTN</name>
<dbReference type="Proteomes" id="UP000278962">
    <property type="component" value="Unassembled WGS sequence"/>
</dbReference>
<feature type="domain" description="N-acetyltransferase" evidence="3">
    <location>
        <begin position="90"/>
        <end position="218"/>
    </location>
</feature>